<dbReference type="Gene3D" id="1.20.5.1930">
    <property type="match status" value="1"/>
</dbReference>
<feature type="repeat" description="TPR" evidence="13">
    <location>
        <begin position="317"/>
        <end position="350"/>
    </location>
</feature>
<dbReference type="Proteomes" id="UP000075583">
    <property type="component" value="Unassembled WGS sequence"/>
</dbReference>
<feature type="coiled-coil region" evidence="14">
    <location>
        <begin position="556"/>
        <end position="595"/>
    </location>
</feature>
<dbReference type="SUPFAM" id="SSF55874">
    <property type="entry name" value="ATPase domain of HSP90 chaperone/DNA topoisomerase II/histidine kinase"/>
    <property type="match status" value="1"/>
</dbReference>
<dbReference type="GO" id="GO:0005737">
    <property type="term" value="C:cytoplasm"/>
    <property type="evidence" value="ECO:0007669"/>
    <property type="project" value="UniProtKB-SubCell"/>
</dbReference>
<name>A0A150XEA3_ROSEK</name>
<feature type="coiled-coil region" evidence="14">
    <location>
        <begin position="488"/>
        <end position="517"/>
    </location>
</feature>
<keyword evidence="14" id="KW-0175">Coiled coil</keyword>
<dbReference type="SMART" id="SM00028">
    <property type="entry name" value="TPR"/>
    <property type="match status" value="8"/>
</dbReference>
<feature type="domain" description="Histidine kinase" evidence="16">
    <location>
        <begin position="591"/>
        <end position="787"/>
    </location>
</feature>
<keyword evidence="18" id="KW-1185">Reference proteome</keyword>
<evidence type="ECO:0000256" key="13">
    <source>
        <dbReference type="PROSITE-ProRule" id="PRU00339"/>
    </source>
</evidence>
<evidence type="ECO:0000256" key="10">
    <source>
        <dbReference type="ARBA" id="ARBA00023014"/>
    </source>
</evidence>
<dbReference type="GO" id="GO:0046872">
    <property type="term" value="F:metal ion binding"/>
    <property type="evidence" value="ECO:0007669"/>
    <property type="project" value="UniProtKB-KW"/>
</dbReference>
<keyword evidence="10" id="KW-0411">Iron-sulfur</keyword>
<evidence type="ECO:0000256" key="7">
    <source>
        <dbReference type="ARBA" id="ARBA00022490"/>
    </source>
</evidence>
<dbReference type="GO" id="GO:0051539">
    <property type="term" value="F:4 iron, 4 sulfur cluster binding"/>
    <property type="evidence" value="ECO:0007669"/>
    <property type="project" value="UniProtKB-KW"/>
</dbReference>
<feature type="repeat" description="TPR" evidence="13">
    <location>
        <begin position="197"/>
        <end position="230"/>
    </location>
</feature>
<evidence type="ECO:0000256" key="8">
    <source>
        <dbReference type="ARBA" id="ARBA00022723"/>
    </source>
</evidence>
<keyword evidence="15" id="KW-0472">Membrane</keyword>
<dbReference type="EMBL" id="LQZQ01000012">
    <property type="protein sequence ID" value="KYG77004.1"/>
    <property type="molecule type" value="Genomic_DNA"/>
</dbReference>
<keyword evidence="6" id="KW-0004">4Fe-4S</keyword>
<comment type="catalytic activity">
    <reaction evidence="1">
        <text>ATP + protein L-histidine = ADP + protein N-phospho-L-histidine.</text>
        <dbReference type="EC" id="2.7.13.3"/>
    </reaction>
</comment>
<feature type="repeat" description="TPR" evidence="13">
    <location>
        <begin position="237"/>
        <end position="270"/>
    </location>
</feature>
<evidence type="ECO:0000256" key="3">
    <source>
        <dbReference type="ARBA" id="ARBA00004496"/>
    </source>
</evidence>
<dbReference type="EC" id="2.7.13.3" evidence="4"/>
<dbReference type="Gene3D" id="3.30.565.10">
    <property type="entry name" value="Histidine kinase-like ATPase, C-terminal domain"/>
    <property type="match status" value="1"/>
</dbReference>
<dbReference type="PRINTS" id="PR00344">
    <property type="entry name" value="BCTRLSENSOR"/>
</dbReference>
<evidence type="ECO:0000256" key="2">
    <source>
        <dbReference type="ARBA" id="ARBA00001966"/>
    </source>
</evidence>
<dbReference type="InterPro" id="IPR036890">
    <property type="entry name" value="HATPase_C_sf"/>
</dbReference>
<evidence type="ECO:0000256" key="9">
    <source>
        <dbReference type="ARBA" id="ARBA00023004"/>
    </source>
</evidence>
<dbReference type="InterPro" id="IPR004358">
    <property type="entry name" value="Sig_transdc_His_kin-like_C"/>
</dbReference>
<dbReference type="GO" id="GO:0016020">
    <property type="term" value="C:membrane"/>
    <property type="evidence" value="ECO:0007669"/>
    <property type="project" value="InterPro"/>
</dbReference>
<dbReference type="SMART" id="SM00387">
    <property type="entry name" value="HATPase_c"/>
    <property type="match status" value="1"/>
</dbReference>
<evidence type="ECO:0000259" key="16">
    <source>
        <dbReference type="PROSITE" id="PS50109"/>
    </source>
</evidence>
<sequence length="794" mass="89668">MGSGNFFSLLIFRLGLGLIVLFISSSTYGFTPQDQSRIKQLQEDADRIGKNNLDSVLLLLDMAENLALKENVQKVQAENAWIKAKTYYGLRNYAESQKFGELAIKIATPIKHYQVLGDSHNLLGLLVKREGQIDSAIDEYKLSLKYKELLSDSLGIAKTLQNMGLAFRALELHDSALVYYQRSIDIKSVLNDTLSLALTISNLGTYYFDVGKYQTAITKFQEAIKIYSKGNHKEDLARNYNNVGGAYLRLGYYQLALNFYLKALSEYRTLDLKLEEGNTYYKIGALHSYMANIPEALNYYSESLKIYESMDNDLDKADVFLGLGEVYLKDNNPEEALKYYKMSEDLYIKKGRPGDLALVRHGQGKAYARLKDFVKAKAYYAESILNQSEVNERVELGNIYNSLAVTNYEVKEYKEALKNYEAGLSIGRELRLPSLVRGSLLGLSEVYQALGNNSKALDFRIEYETVKDSLDNVEKSRQLAEIREIYESEKKDEQISQLELENEVVNAKSEANAALAAKEAANKLVFIVLAIALFVLALIFYFYFRQRLVLTKLKINEEKESRNKEVNQLMIQQQTKTLEAMVEGQEQERKRIAKELHDHFGSLMATVKVNLTTVASNKEVTPESEQQMQHLAKLVDQACVDIRSLSHSMHVGISEAFGLVPALRDLANSISQSGKIQVSFHSSNCAEKLDSTIEITAYRVIQELVSNVLKHAKATKLTIQLTCLEDIINIIVEDNGRGFDADFLMKNSQGMGLKSLQERITELHGEFEVDSRSEKGTTVIIDLPISIEQTLLKV</sequence>
<evidence type="ECO:0000313" key="17">
    <source>
        <dbReference type="EMBL" id="KYG77004.1"/>
    </source>
</evidence>
<dbReference type="GO" id="GO:0000155">
    <property type="term" value="F:phosphorelay sensor kinase activity"/>
    <property type="evidence" value="ECO:0007669"/>
    <property type="project" value="InterPro"/>
</dbReference>
<evidence type="ECO:0000256" key="4">
    <source>
        <dbReference type="ARBA" id="ARBA00012438"/>
    </source>
</evidence>
<dbReference type="PROSITE" id="PS50109">
    <property type="entry name" value="HIS_KIN"/>
    <property type="match status" value="1"/>
</dbReference>
<dbReference type="STRING" id="279360.MB14_02040"/>
<dbReference type="SUPFAM" id="SSF48452">
    <property type="entry name" value="TPR-like"/>
    <property type="match status" value="2"/>
</dbReference>
<dbReference type="GO" id="GO:0046983">
    <property type="term" value="F:protein dimerization activity"/>
    <property type="evidence" value="ECO:0007669"/>
    <property type="project" value="InterPro"/>
</dbReference>
<organism evidence="17 18">
    <name type="scientific">Roseivirga ehrenbergii (strain DSM 102268 / JCM 13514 / KCTC 12282 / NCIMB 14502 / KMM 6017)</name>
    <dbReference type="NCBI Taxonomy" id="279360"/>
    <lineage>
        <taxon>Bacteria</taxon>
        <taxon>Pseudomonadati</taxon>
        <taxon>Bacteroidota</taxon>
        <taxon>Cytophagia</taxon>
        <taxon>Cytophagales</taxon>
        <taxon>Roseivirgaceae</taxon>
        <taxon>Roseivirga</taxon>
    </lineage>
</organism>
<dbReference type="PROSITE" id="PS50005">
    <property type="entry name" value="TPR"/>
    <property type="match status" value="4"/>
</dbReference>
<dbReference type="PANTHER" id="PTHR10098">
    <property type="entry name" value="RAPSYN-RELATED"/>
    <property type="match status" value="1"/>
</dbReference>
<gene>
    <name evidence="17" type="ORF">MB14_02040</name>
</gene>
<dbReference type="AlphaFoldDB" id="A0A150XEA3"/>
<dbReference type="InterPro" id="IPR011712">
    <property type="entry name" value="Sig_transdc_His_kin_sub3_dim/P"/>
</dbReference>
<comment type="function">
    <text evidence="11">Member of the two-component regulatory system NreB/NreC involved in the control of dissimilatory nitrate/nitrite reduction in response to oxygen. NreB functions as a direct oxygen sensor histidine kinase which is autophosphorylated, in the absence of oxygen, probably at the conserved histidine residue, and transfers its phosphate group probably to a conserved aspartate residue of NreC. NreB/NreC activates the expression of the nitrate (narGHJI) and nitrite (nir) reductase operons, as well as the putative nitrate transporter gene narT.</text>
</comment>
<accession>A0A150XEA3</accession>
<feature type="repeat" description="TPR" evidence="13">
    <location>
        <begin position="277"/>
        <end position="310"/>
    </location>
</feature>
<evidence type="ECO:0000256" key="15">
    <source>
        <dbReference type="SAM" id="Phobius"/>
    </source>
</evidence>
<keyword evidence="13" id="KW-0802">TPR repeat</keyword>
<evidence type="ECO:0000313" key="18">
    <source>
        <dbReference type="Proteomes" id="UP000075583"/>
    </source>
</evidence>
<evidence type="ECO:0000256" key="5">
    <source>
        <dbReference type="ARBA" id="ARBA00017322"/>
    </source>
</evidence>
<dbReference type="CDD" id="cd16917">
    <property type="entry name" value="HATPase_UhpB-NarQ-NarX-like"/>
    <property type="match status" value="1"/>
</dbReference>
<keyword evidence="7" id="KW-0963">Cytoplasm</keyword>
<comment type="caution">
    <text evidence="17">The sequence shown here is derived from an EMBL/GenBank/DDBJ whole genome shotgun (WGS) entry which is preliminary data.</text>
</comment>
<comment type="cofactor">
    <cofactor evidence="2">
        <name>[4Fe-4S] cluster</name>
        <dbReference type="ChEBI" id="CHEBI:49883"/>
    </cofactor>
</comment>
<keyword evidence="15" id="KW-1133">Transmembrane helix</keyword>
<dbReference type="InterPro" id="IPR011990">
    <property type="entry name" value="TPR-like_helical_dom_sf"/>
</dbReference>
<comment type="subcellular location">
    <subcellularLocation>
        <location evidence="3">Cytoplasm</location>
    </subcellularLocation>
</comment>
<dbReference type="Gene3D" id="1.25.40.10">
    <property type="entry name" value="Tetratricopeptide repeat domain"/>
    <property type="match status" value="3"/>
</dbReference>
<evidence type="ECO:0000256" key="12">
    <source>
        <dbReference type="ARBA" id="ARBA00030800"/>
    </source>
</evidence>
<keyword evidence="15" id="KW-0812">Transmembrane</keyword>
<evidence type="ECO:0000256" key="11">
    <source>
        <dbReference type="ARBA" id="ARBA00024827"/>
    </source>
</evidence>
<dbReference type="InterPro" id="IPR019734">
    <property type="entry name" value="TPR_rpt"/>
</dbReference>
<keyword evidence="8" id="KW-0479">Metal-binding</keyword>
<feature type="transmembrane region" description="Helical" evidence="15">
    <location>
        <begin position="524"/>
        <end position="544"/>
    </location>
</feature>
<dbReference type="Pfam" id="PF13424">
    <property type="entry name" value="TPR_12"/>
    <property type="match status" value="2"/>
</dbReference>
<proteinExistence type="predicted"/>
<dbReference type="Pfam" id="PF07730">
    <property type="entry name" value="HisKA_3"/>
    <property type="match status" value="1"/>
</dbReference>
<evidence type="ECO:0000256" key="6">
    <source>
        <dbReference type="ARBA" id="ARBA00022485"/>
    </source>
</evidence>
<evidence type="ECO:0000256" key="1">
    <source>
        <dbReference type="ARBA" id="ARBA00000085"/>
    </source>
</evidence>
<dbReference type="InterPro" id="IPR003594">
    <property type="entry name" value="HATPase_dom"/>
</dbReference>
<evidence type="ECO:0000256" key="14">
    <source>
        <dbReference type="SAM" id="Coils"/>
    </source>
</evidence>
<dbReference type="InterPro" id="IPR005467">
    <property type="entry name" value="His_kinase_dom"/>
</dbReference>
<protein>
    <recommendedName>
        <fullName evidence="5">Oxygen sensor histidine kinase NreB</fullName>
        <ecNumber evidence="4">2.7.13.3</ecNumber>
    </recommendedName>
    <alternativeName>
        <fullName evidence="12">Nitrogen regulation protein B</fullName>
    </alternativeName>
</protein>
<dbReference type="OrthoDB" id="9760839at2"/>
<dbReference type="Pfam" id="PF02518">
    <property type="entry name" value="HATPase_c"/>
    <property type="match status" value="1"/>
</dbReference>
<keyword evidence="9" id="KW-0408">Iron</keyword>
<reference evidence="17" key="1">
    <citation type="submission" date="2016-01" db="EMBL/GenBank/DDBJ databases">
        <title>Genome sequencing of Roseivirga ehrenbergii KMM 6017.</title>
        <authorList>
            <person name="Selvaratnam C."/>
            <person name="Thevarajoo S."/>
            <person name="Goh K.M."/>
            <person name="Ee R."/>
            <person name="Chan K.-G."/>
            <person name="Chong C.S."/>
        </authorList>
    </citation>
    <scope>NUCLEOTIDE SEQUENCE [LARGE SCALE GENOMIC DNA]</scope>
    <source>
        <strain evidence="17">KMM 6017</strain>
    </source>
</reference>